<keyword evidence="2 8" id="KW-0963">Cytoplasm</keyword>
<comment type="similarity">
    <text evidence="1 8">Belongs to the TRAFAC class OBG-HflX-like GTPase superfamily. OBG GTPase family.</text>
</comment>
<dbReference type="PANTHER" id="PTHR11702:SF31">
    <property type="entry name" value="MITOCHONDRIAL RIBOSOME-ASSOCIATED GTPASE 2"/>
    <property type="match status" value="1"/>
</dbReference>
<dbReference type="SUPFAM" id="SSF82051">
    <property type="entry name" value="Obg GTP-binding protein N-terminal domain"/>
    <property type="match status" value="1"/>
</dbReference>
<comment type="cofactor">
    <cofactor evidence="8">
        <name>Mg(2+)</name>
        <dbReference type="ChEBI" id="CHEBI:18420"/>
    </cofactor>
</comment>
<comment type="caution">
    <text evidence="11">The sequence shown here is derived from an EMBL/GenBank/DDBJ whole genome shotgun (WGS) entry which is preliminary data.</text>
</comment>
<evidence type="ECO:0000259" key="10">
    <source>
        <dbReference type="PROSITE" id="PS51883"/>
    </source>
</evidence>
<comment type="subcellular location">
    <subcellularLocation>
        <location evidence="8">Cytoplasm</location>
    </subcellularLocation>
</comment>
<dbReference type="InterPro" id="IPR045086">
    <property type="entry name" value="OBG_GTPase"/>
</dbReference>
<accession>A0A2M7H0N0</accession>
<comment type="function">
    <text evidence="8">An essential GTPase which binds GTP, GDP and possibly (p)ppGpp with moderate affinity, with high nucleotide exchange rates and a fairly low GTP hydrolysis rate. Plays a role in control of the cell cycle, stress response, ribosome biogenesis and in those bacteria that undergo differentiation, in morphogenesis control.</text>
</comment>
<dbReference type="NCBIfam" id="TIGR02729">
    <property type="entry name" value="Obg_CgtA"/>
    <property type="match status" value="1"/>
</dbReference>
<dbReference type="PANTHER" id="PTHR11702">
    <property type="entry name" value="DEVELOPMENTALLY REGULATED GTP-BINDING PROTEIN-RELATED"/>
    <property type="match status" value="1"/>
</dbReference>
<dbReference type="Pfam" id="PF01926">
    <property type="entry name" value="MMR_HSR1"/>
    <property type="match status" value="1"/>
</dbReference>
<sequence length="321" mass="35592">MFIDKVGLFVKSGNGGNGCCAFRREKFVPRGGPSGGTGGKGGDIIIQADRHLKTLLDFQYHHHFRAQKGEHGKGSRQTGKNGDDLILKVPLGTLIKEKEKILADLIKDQQFLLVAKGGKGGRGNASFATATNQAPRYVEEGEKAEEKRLTLELKLIADAGLIGYPNSGKSTLLSRVSKARPKIADYPFTTLEPILGVVQLKEERSFILADIPGLIEGAHKGVGLGDEFLRHIERTRVLIHLVDLSEPEPEKRYFRLRRELELYSPLLLEKPEILAATKMDLPKSRENLKDFRKKVKIKVIPISAVTGEGIKDLTEKTWKEI</sequence>
<dbReference type="NCBIfam" id="NF008956">
    <property type="entry name" value="PRK12299.1"/>
    <property type="match status" value="1"/>
</dbReference>
<keyword evidence="3 8" id="KW-0479">Metal-binding</keyword>
<dbReference type="Pfam" id="PF01018">
    <property type="entry name" value="GTP1_OBG"/>
    <property type="match status" value="1"/>
</dbReference>
<dbReference type="Gene3D" id="3.40.50.300">
    <property type="entry name" value="P-loop containing nucleotide triphosphate hydrolases"/>
    <property type="match status" value="1"/>
</dbReference>
<evidence type="ECO:0000256" key="2">
    <source>
        <dbReference type="ARBA" id="ARBA00022490"/>
    </source>
</evidence>
<feature type="binding site" evidence="8">
    <location>
        <begin position="303"/>
        <end position="305"/>
    </location>
    <ligand>
        <name>GTP</name>
        <dbReference type="ChEBI" id="CHEBI:37565"/>
    </ligand>
</feature>
<dbReference type="EMBL" id="PFFY01000009">
    <property type="protein sequence ID" value="PIW34271.1"/>
    <property type="molecule type" value="Genomic_DNA"/>
</dbReference>
<feature type="domain" description="Obg" evidence="10">
    <location>
        <begin position="1"/>
        <end position="156"/>
    </location>
</feature>
<dbReference type="FunFam" id="2.70.210.12:FF:000001">
    <property type="entry name" value="GTPase Obg"/>
    <property type="match status" value="1"/>
</dbReference>
<evidence type="ECO:0000313" key="12">
    <source>
        <dbReference type="Proteomes" id="UP000230025"/>
    </source>
</evidence>
<keyword evidence="5 8" id="KW-0378">Hydrolase</keyword>
<dbReference type="HAMAP" id="MF_01454">
    <property type="entry name" value="GTPase_Obg"/>
    <property type="match status" value="1"/>
</dbReference>
<comment type="subunit">
    <text evidence="8">Monomer.</text>
</comment>
<evidence type="ECO:0000259" key="9">
    <source>
        <dbReference type="PROSITE" id="PS51710"/>
    </source>
</evidence>
<dbReference type="PIRSF" id="PIRSF002401">
    <property type="entry name" value="GTP_bd_Obg/CgtA"/>
    <property type="match status" value="1"/>
</dbReference>
<dbReference type="NCBIfam" id="TIGR00231">
    <property type="entry name" value="small_GTP"/>
    <property type="match status" value="1"/>
</dbReference>
<dbReference type="CDD" id="cd01898">
    <property type="entry name" value="Obg"/>
    <property type="match status" value="1"/>
</dbReference>
<dbReference type="AlphaFoldDB" id="A0A2M7H0N0"/>
<evidence type="ECO:0000256" key="5">
    <source>
        <dbReference type="ARBA" id="ARBA00022801"/>
    </source>
</evidence>
<keyword evidence="4 8" id="KW-0547">Nucleotide-binding</keyword>
<organism evidence="11 12">
    <name type="scientific">bacterium (Candidatus Ratteibacteria) CG15_BIG_FIL_POST_REV_8_21_14_020_41_12</name>
    <dbReference type="NCBI Taxonomy" id="2014291"/>
    <lineage>
        <taxon>Bacteria</taxon>
        <taxon>Candidatus Ratteibacteria</taxon>
    </lineage>
</organism>
<dbReference type="InterPro" id="IPR036726">
    <property type="entry name" value="GTP1_OBG_dom_sf"/>
</dbReference>
<dbReference type="PRINTS" id="PR00326">
    <property type="entry name" value="GTP1OBG"/>
</dbReference>
<dbReference type="InterPro" id="IPR027417">
    <property type="entry name" value="P-loop_NTPase"/>
</dbReference>
<feature type="domain" description="OBG-type G" evidence="9">
    <location>
        <begin position="157"/>
        <end position="321"/>
    </location>
</feature>
<evidence type="ECO:0000256" key="7">
    <source>
        <dbReference type="ARBA" id="ARBA00023134"/>
    </source>
</evidence>
<evidence type="ECO:0000313" key="11">
    <source>
        <dbReference type="EMBL" id="PIW34271.1"/>
    </source>
</evidence>
<dbReference type="GO" id="GO:0005737">
    <property type="term" value="C:cytoplasm"/>
    <property type="evidence" value="ECO:0007669"/>
    <property type="project" value="UniProtKB-SubCell"/>
</dbReference>
<dbReference type="InterPro" id="IPR006169">
    <property type="entry name" value="GTP1_OBG_dom"/>
</dbReference>
<dbReference type="GO" id="GO:0003924">
    <property type="term" value="F:GTPase activity"/>
    <property type="evidence" value="ECO:0007669"/>
    <property type="project" value="UniProtKB-UniRule"/>
</dbReference>
<name>A0A2M7H0N0_9BACT</name>
<keyword evidence="7 8" id="KW-0342">GTP-binding</keyword>
<dbReference type="InterPro" id="IPR005225">
    <property type="entry name" value="Small_GTP-bd"/>
</dbReference>
<evidence type="ECO:0000256" key="4">
    <source>
        <dbReference type="ARBA" id="ARBA00022741"/>
    </source>
</evidence>
<dbReference type="GO" id="GO:0042254">
    <property type="term" value="P:ribosome biogenesis"/>
    <property type="evidence" value="ECO:0007669"/>
    <property type="project" value="UniProtKB-UniRule"/>
</dbReference>
<reference evidence="12" key="1">
    <citation type="submission" date="2017-09" db="EMBL/GenBank/DDBJ databases">
        <title>Depth-based differentiation of microbial function through sediment-hosted aquifers and enrichment of novel symbionts in the deep terrestrial subsurface.</title>
        <authorList>
            <person name="Probst A.J."/>
            <person name="Ladd B."/>
            <person name="Jarett J.K."/>
            <person name="Geller-Mcgrath D.E."/>
            <person name="Sieber C.M.K."/>
            <person name="Emerson J.B."/>
            <person name="Anantharaman K."/>
            <person name="Thomas B.C."/>
            <person name="Malmstrom R."/>
            <person name="Stieglmeier M."/>
            <person name="Klingl A."/>
            <person name="Woyke T."/>
            <person name="Ryan C.M."/>
            <person name="Banfield J.F."/>
        </authorList>
    </citation>
    <scope>NUCLEOTIDE SEQUENCE [LARGE SCALE GENOMIC DNA]</scope>
</reference>
<dbReference type="InterPro" id="IPR006073">
    <property type="entry name" value="GTP-bd"/>
</dbReference>
<evidence type="ECO:0000256" key="1">
    <source>
        <dbReference type="ARBA" id="ARBA00007699"/>
    </source>
</evidence>
<dbReference type="Gene3D" id="2.70.210.12">
    <property type="entry name" value="GTP1/OBG domain"/>
    <property type="match status" value="1"/>
</dbReference>
<dbReference type="InterPro" id="IPR006074">
    <property type="entry name" value="GTP1-OBG_CS"/>
</dbReference>
<dbReference type="GO" id="GO:0000287">
    <property type="term" value="F:magnesium ion binding"/>
    <property type="evidence" value="ECO:0007669"/>
    <property type="project" value="InterPro"/>
</dbReference>
<dbReference type="NCBIfam" id="NF008955">
    <property type="entry name" value="PRK12297.1"/>
    <property type="match status" value="1"/>
</dbReference>
<dbReference type="SUPFAM" id="SSF52540">
    <property type="entry name" value="P-loop containing nucleoside triphosphate hydrolases"/>
    <property type="match status" value="1"/>
</dbReference>
<feature type="binding site" evidence="8">
    <location>
        <begin position="163"/>
        <end position="170"/>
    </location>
    <ligand>
        <name>GTP</name>
        <dbReference type="ChEBI" id="CHEBI:37565"/>
    </ligand>
</feature>
<dbReference type="InterPro" id="IPR031167">
    <property type="entry name" value="G_OBG"/>
</dbReference>
<dbReference type="PROSITE" id="PS00905">
    <property type="entry name" value="GTP1_OBG"/>
    <property type="match status" value="1"/>
</dbReference>
<feature type="binding site" evidence="8">
    <location>
        <position position="170"/>
    </location>
    <ligand>
        <name>Mg(2+)</name>
        <dbReference type="ChEBI" id="CHEBI:18420"/>
    </ligand>
</feature>
<dbReference type="EC" id="3.6.5.-" evidence="8"/>
<protein>
    <recommendedName>
        <fullName evidence="8">GTPase Obg</fullName>
        <ecNumber evidence="8">3.6.5.-</ecNumber>
    </recommendedName>
    <alternativeName>
        <fullName evidence="8">GTP-binding protein Obg</fullName>
    </alternativeName>
</protein>
<evidence type="ECO:0000256" key="6">
    <source>
        <dbReference type="ARBA" id="ARBA00022842"/>
    </source>
</evidence>
<dbReference type="PROSITE" id="PS51710">
    <property type="entry name" value="G_OBG"/>
    <property type="match status" value="1"/>
</dbReference>
<gene>
    <name evidence="8" type="primary">obg</name>
    <name evidence="11" type="ORF">COW28_00145</name>
</gene>
<dbReference type="Proteomes" id="UP000230025">
    <property type="component" value="Unassembled WGS sequence"/>
</dbReference>
<feature type="binding site" evidence="8">
    <location>
        <begin position="210"/>
        <end position="213"/>
    </location>
    <ligand>
        <name>GTP</name>
        <dbReference type="ChEBI" id="CHEBI:37565"/>
    </ligand>
</feature>
<evidence type="ECO:0000256" key="8">
    <source>
        <dbReference type="HAMAP-Rule" id="MF_01454"/>
    </source>
</evidence>
<proteinExistence type="inferred from homology"/>
<feature type="binding site" evidence="8">
    <location>
        <position position="190"/>
    </location>
    <ligand>
        <name>Mg(2+)</name>
        <dbReference type="ChEBI" id="CHEBI:18420"/>
    </ligand>
</feature>
<dbReference type="PROSITE" id="PS51883">
    <property type="entry name" value="OBG"/>
    <property type="match status" value="1"/>
</dbReference>
<dbReference type="InterPro" id="IPR014100">
    <property type="entry name" value="GTP-bd_Obg/CgtA"/>
</dbReference>
<keyword evidence="6 8" id="KW-0460">Magnesium</keyword>
<evidence type="ECO:0000256" key="3">
    <source>
        <dbReference type="ARBA" id="ARBA00022723"/>
    </source>
</evidence>
<dbReference type="GO" id="GO:0005525">
    <property type="term" value="F:GTP binding"/>
    <property type="evidence" value="ECO:0007669"/>
    <property type="project" value="UniProtKB-UniRule"/>
</dbReference>
<feature type="binding site" evidence="8">
    <location>
        <begin position="277"/>
        <end position="280"/>
    </location>
    <ligand>
        <name>GTP</name>
        <dbReference type="ChEBI" id="CHEBI:37565"/>
    </ligand>
</feature>
<feature type="binding site" evidence="8">
    <location>
        <begin position="188"/>
        <end position="192"/>
    </location>
    <ligand>
        <name>GTP</name>
        <dbReference type="ChEBI" id="CHEBI:37565"/>
    </ligand>
</feature>